<comment type="similarity">
    <text evidence="2">Belongs to the bacterial solute-binding protein 8 family.</text>
</comment>
<keyword evidence="4 5" id="KW-0732">Signal</keyword>
<sequence length="346" mass="37411">MGGRIDMKRIASLFVACATAVALAACSGTANDPNDPGSANGAPAGDFQPVSIKHALGTAEIKEKPERIVTIGQGSAEIAIAMGHTPVAIQSYAWGSDASGYLPWVKEAVEERGGELPEQFEGDDALSAEEILGYKPDVILAPWSGITQEQYDQLSKIAPTIAYEKDPWTITWEEQVDVIAKALGEPDKAQAVKDDVKAAFEEQSEENYGNYTFSYIYNDGPQNLGIFLPGEQRVAFLSNLGLKVDDVYKQFPEVPGTDSAELSKENADALNSSDLIFTFYSDEANRDEMHKDPVYSRIKAIEKGAEVAATDQSLVTASSIINPLTVRWAAPRFKELIDVAIANANK</sequence>
<feature type="domain" description="Fe/B12 periplasmic-binding" evidence="6">
    <location>
        <begin position="67"/>
        <end position="341"/>
    </location>
</feature>
<dbReference type="PROSITE" id="PS50983">
    <property type="entry name" value="FE_B12_PBP"/>
    <property type="match status" value="1"/>
</dbReference>
<evidence type="ECO:0000313" key="8">
    <source>
        <dbReference type="Proteomes" id="UP000235836"/>
    </source>
</evidence>
<dbReference type="PANTHER" id="PTHR30532">
    <property type="entry name" value="IRON III DICITRATE-BINDING PERIPLASMIC PROTEIN"/>
    <property type="match status" value="1"/>
</dbReference>
<dbReference type="Gene3D" id="3.40.50.1980">
    <property type="entry name" value="Nitrogenase molybdenum iron protein domain"/>
    <property type="match status" value="2"/>
</dbReference>
<feature type="signal peptide" evidence="5">
    <location>
        <begin position="1"/>
        <end position="24"/>
    </location>
</feature>
<dbReference type="Pfam" id="PF01497">
    <property type="entry name" value="Peripla_BP_2"/>
    <property type="match status" value="1"/>
</dbReference>
<organism evidence="7 8">
    <name type="scientific">Corynebacterium tuscaniense</name>
    <dbReference type="NCBI Taxonomy" id="302449"/>
    <lineage>
        <taxon>Bacteria</taxon>
        <taxon>Bacillati</taxon>
        <taxon>Actinomycetota</taxon>
        <taxon>Actinomycetes</taxon>
        <taxon>Mycobacteriales</taxon>
        <taxon>Corynebacteriaceae</taxon>
        <taxon>Corynebacterium</taxon>
    </lineage>
</organism>
<proteinExistence type="inferred from homology"/>
<evidence type="ECO:0000256" key="2">
    <source>
        <dbReference type="ARBA" id="ARBA00008814"/>
    </source>
</evidence>
<dbReference type="PANTHER" id="PTHR30532:SF1">
    <property type="entry name" value="IRON(3+)-HYDROXAMATE-BINDING PROTEIN FHUD"/>
    <property type="match status" value="1"/>
</dbReference>
<keyword evidence="3" id="KW-0813">Transport</keyword>
<evidence type="ECO:0000313" key="7">
    <source>
        <dbReference type="EMBL" id="PMC65033.1"/>
    </source>
</evidence>
<name>A0A2N6T6S9_9CORY</name>
<evidence type="ECO:0000256" key="1">
    <source>
        <dbReference type="ARBA" id="ARBA00004196"/>
    </source>
</evidence>
<keyword evidence="8" id="KW-1185">Reference proteome</keyword>
<gene>
    <name evidence="7" type="ORF">CJ203_03195</name>
</gene>
<evidence type="ECO:0000256" key="4">
    <source>
        <dbReference type="ARBA" id="ARBA00022729"/>
    </source>
</evidence>
<dbReference type="PROSITE" id="PS51257">
    <property type="entry name" value="PROKAR_LIPOPROTEIN"/>
    <property type="match status" value="1"/>
</dbReference>
<dbReference type="GO" id="GO:0030288">
    <property type="term" value="C:outer membrane-bounded periplasmic space"/>
    <property type="evidence" value="ECO:0007669"/>
    <property type="project" value="TreeGrafter"/>
</dbReference>
<dbReference type="EMBL" id="PNHG01000003">
    <property type="protein sequence ID" value="PMC65033.1"/>
    <property type="molecule type" value="Genomic_DNA"/>
</dbReference>
<reference evidence="7 8" key="1">
    <citation type="submission" date="2017-09" db="EMBL/GenBank/DDBJ databases">
        <title>Bacterial strain isolated from the female urinary microbiota.</title>
        <authorList>
            <person name="Thomas-White K."/>
            <person name="Kumar N."/>
            <person name="Forster S."/>
            <person name="Putonti C."/>
            <person name="Lawley T."/>
            <person name="Wolfe A.J."/>
        </authorList>
    </citation>
    <scope>NUCLEOTIDE SEQUENCE [LARGE SCALE GENOMIC DNA]</scope>
    <source>
        <strain evidence="7 8">UMB0792</strain>
    </source>
</reference>
<feature type="chain" id="PRO_5039432340" evidence="5">
    <location>
        <begin position="25"/>
        <end position="346"/>
    </location>
</feature>
<dbReference type="SUPFAM" id="SSF53807">
    <property type="entry name" value="Helical backbone' metal receptor"/>
    <property type="match status" value="1"/>
</dbReference>
<dbReference type="Proteomes" id="UP000235836">
    <property type="component" value="Unassembled WGS sequence"/>
</dbReference>
<dbReference type="InterPro" id="IPR002491">
    <property type="entry name" value="ABC_transptr_periplasmic_BD"/>
</dbReference>
<protein>
    <submittedName>
        <fullName evidence="7">Iron ABC transporter substrate-binding protein</fullName>
    </submittedName>
</protein>
<evidence type="ECO:0000256" key="3">
    <source>
        <dbReference type="ARBA" id="ARBA00022448"/>
    </source>
</evidence>
<evidence type="ECO:0000256" key="5">
    <source>
        <dbReference type="SAM" id="SignalP"/>
    </source>
</evidence>
<accession>A0A2N6T6S9</accession>
<comment type="caution">
    <text evidence="7">The sequence shown here is derived from an EMBL/GenBank/DDBJ whole genome shotgun (WGS) entry which is preliminary data.</text>
</comment>
<dbReference type="GO" id="GO:1901678">
    <property type="term" value="P:iron coordination entity transport"/>
    <property type="evidence" value="ECO:0007669"/>
    <property type="project" value="UniProtKB-ARBA"/>
</dbReference>
<evidence type="ECO:0000259" key="6">
    <source>
        <dbReference type="PROSITE" id="PS50983"/>
    </source>
</evidence>
<dbReference type="AlphaFoldDB" id="A0A2N6T6S9"/>
<comment type="subcellular location">
    <subcellularLocation>
        <location evidence="1">Cell envelope</location>
    </subcellularLocation>
</comment>
<dbReference type="InterPro" id="IPR051313">
    <property type="entry name" value="Bact_iron-sidero_bind"/>
</dbReference>